<protein>
    <submittedName>
        <fullName evidence="2">Uncharacterized protein</fullName>
    </submittedName>
</protein>
<proteinExistence type="predicted"/>
<organism evidence="2 3">
    <name type="scientific">Rotaria sordida</name>
    <dbReference type="NCBI Taxonomy" id="392033"/>
    <lineage>
        <taxon>Eukaryota</taxon>
        <taxon>Metazoa</taxon>
        <taxon>Spiralia</taxon>
        <taxon>Gnathifera</taxon>
        <taxon>Rotifera</taxon>
        <taxon>Eurotatoria</taxon>
        <taxon>Bdelloidea</taxon>
        <taxon>Philodinida</taxon>
        <taxon>Philodinidae</taxon>
        <taxon>Rotaria</taxon>
    </lineage>
</organism>
<dbReference type="Proteomes" id="UP000663870">
    <property type="component" value="Unassembled WGS sequence"/>
</dbReference>
<dbReference type="EMBL" id="CAJNOH010009779">
    <property type="protein sequence ID" value="CAF1503427.1"/>
    <property type="molecule type" value="Genomic_DNA"/>
</dbReference>
<comment type="caution">
    <text evidence="2">The sequence shown here is derived from an EMBL/GenBank/DDBJ whole genome shotgun (WGS) entry which is preliminary data.</text>
</comment>
<sequence>MSELQFHRKHDQFPRFNHQHRCPLFIYKDPKAASRRRTTELAILKRKIEIRFFEKKVNPGRSVEQFIAELDIILKNLHDTPVSKTNRKYKQRREIISNENLLEIIQLNQY</sequence>
<dbReference type="EMBL" id="CAJNOL010011575">
    <property type="protein sequence ID" value="CAF1656065.1"/>
    <property type="molecule type" value="Genomic_DNA"/>
</dbReference>
<reference evidence="2" key="1">
    <citation type="submission" date="2021-02" db="EMBL/GenBank/DDBJ databases">
        <authorList>
            <person name="Nowell W R."/>
        </authorList>
    </citation>
    <scope>NUCLEOTIDE SEQUENCE</scope>
</reference>
<accession>A0A816F0F7</accession>
<evidence type="ECO:0000313" key="3">
    <source>
        <dbReference type="Proteomes" id="UP000663870"/>
    </source>
</evidence>
<gene>
    <name evidence="2" type="ORF">JXQ802_LOCUS55289</name>
    <name evidence="1" type="ORF">PYM288_LOCUS38769</name>
</gene>
<dbReference type="Proteomes" id="UP000663854">
    <property type="component" value="Unassembled WGS sequence"/>
</dbReference>
<dbReference type="AlphaFoldDB" id="A0A816F0F7"/>
<evidence type="ECO:0000313" key="1">
    <source>
        <dbReference type="EMBL" id="CAF1503427.1"/>
    </source>
</evidence>
<keyword evidence="3" id="KW-1185">Reference proteome</keyword>
<evidence type="ECO:0000313" key="2">
    <source>
        <dbReference type="EMBL" id="CAF1656065.1"/>
    </source>
</evidence>
<name>A0A816F0F7_9BILA</name>